<feature type="region of interest" description="Disordered" evidence="12">
    <location>
        <begin position="601"/>
        <end position="634"/>
    </location>
</feature>
<dbReference type="InterPro" id="IPR014017">
    <property type="entry name" value="DNA_helicase_UvrD-like_C"/>
</dbReference>
<dbReference type="GO" id="GO:0004386">
    <property type="term" value="F:helicase activity"/>
    <property type="evidence" value="ECO:0007669"/>
    <property type="project" value="UniProtKB-KW"/>
</dbReference>
<dbReference type="PROSITE" id="PS51198">
    <property type="entry name" value="UVRD_HELICASE_ATP_BIND"/>
    <property type="match status" value="1"/>
</dbReference>
<evidence type="ECO:0000256" key="4">
    <source>
        <dbReference type="ARBA" id="ARBA00022806"/>
    </source>
</evidence>
<evidence type="ECO:0000313" key="15">
    <source>
        <dbReference type="EMBL" id="MFC4078125.1"/>
    </source>
</evidence>
<organism evidence="15 16">
    <name type="scientific">Salinithrix halophila</name>
    <dbReference type="NCBI Taxonomy" id="1485204"/>
    <lineage>
        <taxon>Bacteria</taxon>
        <taxon>Bacillati</taxon>
        <taxon>Bacillota</taxon>
        <taxon>Bacilli</taxon>
        <taxon>Bacillales</taxon>
        <taxon>Thermoactinomycetaceae</taxon>
        <taxon>Salinithrix</taxon>
    </lineage>
</organism>
<evidence type="ECO:0000256" key="7">
    <source>
        <dbReference type="ARBA" id="ARBA00023235"/>
    </source>
</evidence>
<comment type="caution">
    <text evidence="15">The sequence shown here is derived from an EMBL/GenBank/DDBJ whole genome shotgun (WGS) entry which is preliminary data.</text>
</comment>
<feature type="domain" description="UvrD-like helicase C-terminal" evidence="14">
    <location>
        <begin position="281"/>
        <end position="540"/>
    </location>
</feature>
<dbReference type="EMBL" id="JBHSAP010000018">
    <property type="protein sequence ID" value="MFC4078125.1"/>
    <property type="molecule type" value="Genomic_DNA"/>
</dbReference>
<dbReference type="Gene3D" id="1.10.486.10">
    <property type="entry name" value="PCRA, domain 4"/>
    <property type="match status" value="1"/>
</dbReference>
<dbReference type="PANTHER" id="PTHR11070">
    <property type="entry name" value="UVRD / RECB / PCRA DNA HELICASE FAMILY MEMBER"/>
    <property type="match status" value="1"/>
</dbReference>
<dbReference type="Gene3D" id="1.10.10.160">
    <property type="match status" value="1"/>
</dbReference>
<dbReference type="CDD" id="cd17932">
    <property type="entry name" value="DEXQc_UvrD"/>
    <property type="match status" value="1"/>
</dbReference>
<dbReference type="RefSeq" id="WP_380705952.1">
    <property type="nucleotide sequence ID" value="NZ_JBHSAP010000018.1"/>
</dbReference>
<keyword evidence="16" id="KW-1185">Reference proteome</keyword>
<feature type="compositionally biased region" description="Basic and acidic residues" evidence="12">
    <location>
        <begin position="618"/>
        <end position="631"/>
    </location>
</feature>
<keyword evidence="5 11" id="KW-0067">ATP-binding</keyword>
<dbReference type="InterPro" id="IPR000212">
    <property type="entry name" value="DNA_helicase_UvrD/REP"/>
</dbReference>
<accession>A0ABV8JIC1</accession>
<evidence type="ECO:0000259" key="14">
    <source>
        <dbReference type="PROSITE" id="PS51217"/>
    </source>
</evidence>
<evidence type="ECO:0000256" key="2">
    <source>
        <dbReference type="ARBA" id="ARBA00022741"/>
    </source>
</evidence>
<evidence type="ECO:0000259" key="13">
    <source>
        <dbReference type="PROSITE" id="PS51198"/>
    </source>
</evidence>
<comment type="similarity">
    <text evidence="1">Belongs to the helicase family. UvrD subfamily.</text>
</comment>
<evidence type="ECO:0000256" key="8">
    <source>
        <dbReference type="ARBA" id="ARBA00034617"/>
    </source>
</evidence>
<dbReference type="GO" id="GO:0016787">
    <property type="term" value="F:hydrolase activity"/>
    <property type="evidence" value="ECO:0007669"/>
    <property type="project" value="UniProtKB-KW"/>
</dbReference>
<dbReference type="EC" id="5.6.2.4" evidence="9"/>
<evidence type="ECO:0000256" key="11">
    <source>
        <dbReference type="PROSITE-ProRule" id="PRU00560"/>
    </source>
</evidence>
<dbReference type="SUPFAM" id="SSF52540">
    <property type="entry name" value="P-loop containing nucleoside triphosphate hydrolases"/>
    <property type="match status" value="1"/>
</dbReference>
<dbReference type="InterPro" id="IPR027417">
    <property type="entry name" value="P-loop_NTPase"/>
</dbReference>
<evidence type="ECO:0000256" key="6">
    <source>
        <dbReference type="ARBA" id="ARBA00023125"/>
    </source>
</evidence>
<evidence type="ECO:0000256" key="9">
    <source>
        <dbReference type="ARBA" id="ARBA00034808"/>
    </source>
</evidence>
<name>A0ABV8JIC1_9BACL</name>
<evidence type="ECO:0000256" key="3">
    <source>
        <dbReference type="ARBA" id="ARBA00022801"/>
    </source>
</evidence>
<dbReference type="InterPro" id="IPR013986">
    <property type="entry name" value="DExx_box_DNA_helicase_dom_sf"/>
</dbReference>
<keyword evidence="4 11" id="KW-0347">Helicase</keyword>
<sequence length="704" mass="79368">MAQVVFGKPGLTDGLNATQSEAVTSGEGTLAVFAGPGSGKTTVLTRRVRALLEKGVSPEQILVVTFTRAAAEEMERRIRLGITWGAGFTLGTFHSIFLRLFRRGGVPIPPLLSDRDQHQLIRTLLTAREQPADEEAVANTVSQIGYCKSNLVLPERMKVKKEKNKAFQEIFQAYESAKQERNVWDYDDILLAFCGWLKESANPLRGRYPYILVDEFQDINRVQFECLRLLLSPGGSLFAVGDDDQAIYGFRGSDPRFMLEVARRFPGAQRVILSTNYRSTDAIIAAGQKLIRHNQNRQEKELSGTGREGSEPDFIQPADEEVEARVILESLEDGVETAVLYRTSTQARAMIDALVREGIPFSVSAGDTVFYRRWQVRDILAYLRLAKDPNDLDALVRIVNKPKRYLFGEEWIDAVWSLARKRNRSVLASLPELPGLAPYRKKALTTLFRQVESLQGMKACEAVEFIRHEIGYDRFLVSYAKDLGQDPLSFTEPVEEMSVAARSFASREELLAHVEKMERVVKEKPVKPRIHLMTFHKAKGLEFDRVYLIGLHAMTIPHRRSLQGTNKRKNTAWEEERRLLYVGITRAKQELILSASRTRQGKRVGPSPFLREIGCIGGEKDSRPAPEKGEKGQPQLRFIREPLVAGATVIHRRWGEGEVLEVETLEGSAPGRKVALRFDHGMITLHYELSRQLGLIEAATTKKT</sequence>
<evidence type="ECO:0000313" key="16">
    <source>
        <dbReference type="Proteomes" id="UP001595843"/>
    </source>
</evidence>
<dbReference type="InterPro" id="IPR014016">
    <property type="entry name" value="UvrD-like_ATP-bd"/>
</dbReference>
<dbReference type="Pfam" id="PF00580">
    <property type="entry name" value="UvrD-helicase"/>
    <property type="match status" value="1"/>
</dbReference>
<evidence type="ECO:0000256" key="5">
    <source>
        <dbReference type="ARBA" id="ARBA00022840"/>
    </source>
</evidence>
<keyword evidence="7" id="KW-0413">Isomerase</keyword>
<gene>
    <name evidence="15" type="ORF">ACFOUO_15105</name>
</gene>
<dbReference type="PANTHER" id="PTHR11070:SF2">
    <property type="entry name" value="ATP-DEPENDENT DNA HELICASE SRS2"/>
    <property type="match status" value="1"/>
</dbReference>
<dbReference type="PROSITE" id="PS51217">
    <property type="entry name" value="UVRD_HELICASE_CTER"/>
    <property type="match status" value="1"/>
</dbReference>
<proteinExistence type="inferred from homology"/>
<dbReference type="Pfam" id="PF13361">
    <property type="entry name" value="UvrD_C"/>
    <property type="match status" value="2"/>
</dbReference>
<comment type="catalytic activity">
    <reaction evidence="8">
        <text>Couples ATP hydrolysis with the unwinding of duplex DNA by translocating in the 3'-5' direction.</text>
        <dbReference type="EC" id="5.6.2.4"/>
    </reaction>
</comment>
<feature type="domain" description="UvrD-like helicase ATP-binding" evidence="13">
    <location>
        <begin position="13"/>
        <end position="280"/>
    </location>
</feature>
<dbReference type="Gene3D" id="3.40.50.300">
    <property type="entry name" value="P-loop containing nucleotide triphosphate hydrolases"/>
    <property type="match status" value="2"/>
</dbReference>
<evidence type="ECO:0000256" key="10">
    <source>
        <dbReference type="ARBA" id="ARBA00048988"/>
    </source>
</evidence>
<feature type="binding site" evidence="11">
    <location>
        <begin position="34"/>
        <end position="41"/>
    </location>
    <ligand>
        <name>ATP</name>
        <dbReference type="ChEBI" id="CHEBI:30616"/>
    </ligand>
</feature>
<keyword evidence="6" id="KW-0238">DNA-binding</keyword>
<dbReference type="Proteomes" id="UP001595843">
    <property type="component" value="Unassembled WGS sequence"/>
</dbReference>
<evidence type="ECO:0000256" key="1">
    <source>
        <dbReference type="ARBA" id="ARBA00009922"/>
    </source>
</evidence>
<keyword evidence="3 11" id="KW-0378">Hydrolase</keyword>
<reference evidence="16" key="1">
    <citation type="journal article" date="2019" name="Int. J. Syst. Evol. Microbiol.">
        <title>The Global Catalogue of Microorganisms (GCM) 10K type strain sequencing project: providing services to taxonomists for standard genome sequencing and annotation.</title>
        <authorList>
            <consortium name="The Broad Institute Genomics Platform"/>
            <consortium name="The Broad Institute Genome Sequencing Center for Infectious Disease"/>
            <person name="Wu L."/>
            <person name="Ma J."/>
        </authorList>
    </citation>
    <scope>NUCLEOTIDE SEQUENCE [LARGE SCALE GENOMIC DNA]</scope>
    <source>
        <strain evidence="16">IBRC-M 10813</strain>
    </source>
</reference>
<keyword evidence="2 11" id="KW-0547">Nucleotide-binding</keyword>
<protein>
    <recommendedName>
        <fullName evidence="9">DNA 3'-5' helicase</fullName>
        <ecNumber evidence="9">5.6.2.4</ecNumber>
    </recommendedName>
</protein>
<evidence type="ECO:0000256" key="12">
    <source>
        <dbReference type="SAM" id="MobiDB-lite"/>
    </source>
</evidence>
<comment type="catalytic activity">
    <reaction evidence="10">
        <text>ATP + H2O = ADP + phosphate + H(+)</text>
        <dbReference type="Rhea" id="RHEA:13065"/>
        <dbReference type="ChEBI" id="CHEBI:15377"/>
        <dbReference type="ChEBI" id="CHEBI:15378"/>
        <dbReference type="ChEBI" id="CHEBI:30616"/>
        <dbReference type="ChEBI" id="CHEBI:43474"/>
        <dbReference type="ChEBI" id="CHEBI:456216"/>
        <dbReference type="EC" id="5.6.2.4"/>
    </reaction>
</comment>